<dbReference type="SFLD" id="SFLDG01135">
    <property type="entry name" value="C1.5.6:_HAD__Beta-PGM__Phospha"/>
    <property type="match status" value="1"/>
</dbReference>
<protein>
    <submittedName>
        <fullName evidence="1">HAD family phosphatase</fullName>
    </submittedName>
</protein>
<dbReference type="KEGG" id="gfu:KM031_13040"/>
<dbReference type="EMBL" id="CP076361">
    <property type="protein sequence ID" value="QWK89755.1"/>
    <property type="molecule type" value="Genomic_DNA"/>
</dbReference>
<reference evidence="1" key="1">
    <citation type="submission" date="2021-06" db="EMBL/GenBank/DDBJ databases">
        <title>Direct submission.</title>
        <authorList>
            <person name="Lee C.-S."/>
            <person name="Jin L."/>
        </authorList>
    </citation>
    <scope>NUCLEOTIDE SEQUENCE</scope>
    <source>
        <strain evidence="1">Con5</strain>
    </source>
</reference>
<dbReference type="InterPro" id="IPR006439">
    <property type="entry name" value="HAD-SF_hydro_IA"/>
</dbReference>
<dbReference type="InterPro" id="IPR023198">
    <property type="entry name" value="PGP-like_dom2"/>
</dbReference>
<dbReference type="InterPro" id="IPR036412">
    <property type="entry name" value="HAD-like_sf"/>
</dbReference>
<dbReference type="AlphaFoldDB" id="A0A975P4L5"/>
<dbReference type="NCBIfam" id="TIGR01509">
    <property type="entry name" value="HAD-SF-IA-v3"/>
    <property type="match status" value="1"/>
</dbReference>
<evidence type="ECO:0000313" key="1">
    <source>
        <dbReference type="EMBL" id="QWK89755.1"/>
    </source>
</evidence>
<sequence>MPLSLAIFDFDGVLADSEGIALEELAAEITARGAPVSVDEAHGLFLGASTARHMAYIRDRTGQPCGADFPDAWHARLFRRYPTELHPVPGAEATLDALAQAGVAICIASGGAVARLEVALRCTGLAARFAQNVFSADMVAQGKPAPDLFLYAAAKMGVPPGDCVVIEDAPAGVQAARAAGMPAIAFTGGCHLIGKATDHAALLSAAGAEAVAPDHAALRALLSARLAAP</sequence>
<dbReference type="SFLD" id="SFLDS00003">
    <property type="entry name" value="Haloacid_Dehalogenase"/>
    <property type="match status" value="1"/>
</dbReference>
<name>A0A975P4L5_9RHOB</name>
<dbReference type="SUPFAM" id="SSF56784">
    <property type="entry name" value="HAD-like"/>
    <property type="match status" value="1"/>
</dbReference>
<dbReference type="Pfam" id="PF00702">
    <property type="entry name" value="Hydrolase"/>
    <property type="match status" value="1"/>
</dbReference>
<dbReference type="PANTHER" id="PTHR18901">
    <property type="entry name" value="2-DEOXYGLUCOSE-6-PHOSPHATE PHOSPHATASE 2"/>
    <property type="match status" value="1"/>
</dbReference>
<dbReference type="PANTHER" id="PTHR18901:SF38">
    <property type="entry name" value="PSEUDOURIDINE-5'-PHOSPHATASE"/>
    <property type="match status" value="1"/>
</dbReference>
<dbReference type="PRINTS" id="PR00413">
    <property type="entry name" value="HADHALOGNASE"/>
</dbReference>
<evidence type="ECO:0000313" key="2">
    <source>
        <dbReference type="Proteomes" id="UP000679352"/>
    </source>
</evidence>
<accession>A0A975P4L5</accession>
<keyword evidence="2" id="KW-1185">Reference proteome</keyword>
<proteinExistence type="predicted"/>
<dbReference type="Proteomes" id="UP000679352">
    <property type="component" value="Chromosome"/>
</dbReference>
<dbReference type="SFLD" id="SFLDG01129">
    <property type="entry name" value="C1.5:_HAD__Beta-PGM__Phosphata"/>
    <property type="match status" value="1"/>
</dbReference>
<organism evidence="1 2">
    <name type="scientific">Gemmobacter fulvus</name>
    <dbReference type="NCBI Taxonomy" id="2840474"/>
    <lineage>
        <taxon>Bacteria</taxon>
        <taxon>Pseudomonadati</taxon>
        <taxon>Pseudomonadota</taxon>
        <taxon>Alphaproteobacteria</taxon>
        <taxon>Rhodobacterales</taxon>
        <taxon>Paracoccaceae</taxon>
        <taxon>Gemmobacter</taxon>
    </lineage>
</organism>
<dbReference type="InterPro" id="IPR023214">
    <property type="entry name" value="HAD_sf"/>
</dbReference>
<dbReference type="Gene3D" id="3.40.50.1000">
    <property type="entry name" value="HAD superfamily/HAD-like"/>
    <property type="match status" value="1"/>
</dbReference>
<dbReference type="Gene3D" id="1.10.150.240">
    <property type="entry name" value="Putative phosphatase, domain 2"/>
    <property type="match status" value="1"/>
</dbReference>
<dbReference type="RefSeq" id="WP_215506076.1">
    <property type="nucleotide sequence ID" value="NZ_CP076361.1"/>
</dbReference>
<gene>
    <name evidence="1" type="ORF">KM031_13040</name>
</gene>